<evidence type="ECO:0000259" key="2">
    <source>
        <dbReference type="PROSITE" id="PS50125"/>
    </source>
</evidence>
<proteinExistence type="inferred from homology"/>
<accession>A0A4R8UFH8</accession>
<comment type="similarity">
    <text evidence="1">Belongs to the adenylyl cyclase class-3 family.</text>
</comment>
<name>A0A4R8UFH8_9MICO</name>
<dbReference type="PANTHER" id="PTHR43081:SF1">
    <property type="entry name" value="ADENYLATE CYCLASE, TERMINAL-DIFFERENTIATION SPECIFIC"/>
    <property type="match status" value="1"/>
</dbReference>
<dbReference type="GO" id="GO:0004016">
    <property type="term" value="F:adenylate cyclase activity"/>
    <property type="evidence" value="ECO:0007669"/>
    <property type="project" value="UniProtKB-ARBA"/>
</dbReference>
<dbReference type="PANTHER" id="PTHR43081">
    <property type="entry name" value="ADENYLATE CYCLASE, TERMINAL-DIFFERENTIATION SPECIFIC-RELATED"/>
    <property type="match status" value="1"/>
</dbReference>
<protein>
    <submittedName>
        <fullName evidence="3">Adenylate/guanylate cyclase domain-containing protein</fullName>
    </submittedName>
</protein>
<dbReference type="GO" id="GO:0009190">
    <property type="term" value="P:cyclic nucleotide biosynthetic process"/>
    <property type="evidence" value="ECO:0007669"/>
    <property type="project" value="InterPro"/>
</dbReference>
<feature type="domain" description="Guanylate cyclase" evidence="2">
    <location>
        <begin position="89"/>
        <end position="218"/>
    </location>
</feature>
<comment type="caution">
    <text evidence="3">The sequence shown here is derived from an EMBL/GenBank/DDBJ whole genome shotgun (WGS) entry which is preliminary data.</text>
</comment>
<evidence type="ECO:0000256" key="1">
    <source>
        <dbReference type="ARBA" id="ARBA00005381"/>
    </source>
</evidence>
<dbReference type="PROSITE" id="PS50125">
    <property type="entry name" value="GUANYLATE_CYCLASE_2"/>
    <property type="match status" value="1"/>
</dbReference>
<dbReference type="InterPro" id="IPR001054">
    <property type="entry name" value="A/G_cyclase"/>
</dbReference>
<dbReference type="Gene3D" id="3.30.70.1230">
    <property type="entry name" value="Nucleotide cyclase"/>
    <property type="match status" value="1"/>
</dbReference>
<dbReference type="SMART" id="SM00044">
    <property type="entry name" value="CYCc"/>
    <property type="match status" value="1"/>
</dbReference>
<dbReference type="Proteomes" id="UP000297866">
    <property type="component" value="Unassembled WGS sequence"/>
</dbReference>
<keyword evidence="4" id="KW-1185">Reference proteome</keyword>
<dbReference type="InterPro" id="IPR050697">
    <property type="entry name" value="Adenylyl/Guanylyl_Cyclase_3/4"/>
</dbReference>
<dbReference type="CDD" id="cd07302">
    <property type="entry name" value="CHD"/>
    <property type="match status" value="1"/>
</dbReference>
<dbReference type="SUPFAM" id="SSF55073">
    <property type="entry name" value="Nucleotide cyclase"/>
    <property type="match status" value="1"/>
</dbReference>
<reference evidence="3 4" key="1">
    <citation type="submission" date="2019-03" db="EMBL/GenBank/DDBJ databases">
        <title>Genomics of glacier-inhabiting Cryobacterium strains.</title>
        <authorList>
            <person name="Liu Q."/>
            <person name="Xin Y.-H."/>
        </authorList>
    </citation>
    <scope>NUCLEOTIDE SEQUENCE [LARGE SCALE GENOMIC DNA]</scope>
    <source>
        <strain evidence="3 4">Sr47</strain>
    </source>
</reference>
<sequence length="267" mass="27423">MADRVELTREEVRAVMTGESPGLARTRRLFRALPSSPRCKLCAAPFGGLGALALKPAGYGQSPGNPALCMKCVIVLRKKGLTGVEIPVSLLFSDIRGSTAMGEHMHPSEFYAFLDRFYRLAAGAILAHDGVVDKIVGDEVIGLFFGGISGPQHAAAAIFAAVDLAALAARSDASPSGPIRVGTAVHTGEAFVGATGPAGTVNDFTALGDPVNTAARLASAAGAGELIVSVAAAEAAGTLTDGLPRRMVDIRGRSQPIEVVVLRPAEP</sequence>
<dbReference type="InterPro" id="IPR029787">
    <property type="entry name" value="Nucleotide_cyclase"/>
</dbReference>
<dbReference type="OrthoDB" id="5476461at2"/>
<dbReference type="RefSeq" id="WP_134489101.1">
    <property type="nucleotide sequence ID" value="NZ_SOEZ01000031.1"/>
</dbReference>
<organism evidence="3 4">
    <name type="scientific">Cryobacterium tagatosivorans</name>
    <dbReference type="NCBI Taxonomy" id="1259199"/>
    <lineage>
        <taxon>Bacteria</taxon>
        <taxon>Bacillati</taxon>
        <taxon>Actinomycetota</taxon>
        <taxon>Actinomycetes</taxon>
        <taxon>Micrococcales</taxon>
        <taxon>Microbacteriaceae</taxon>
        <taxon>Cryobacterium</taxon>
    </lineage>
</organism>
<evidence type="ECO:0000313" key="3">
    <source>
        <dbReference type="EMBL" id="TFB52831.1"/>
    </source>
</evidence>
<dbReference type="GO" id="GO:0035556">
    <property type="term" value="P:intracellular signal transduction"/>
    <property type="evidence" value="ECO:0007669"/>
    <property type="project" value="InterPro"/>
</dbReference>
<dbReference type="Pfam" id="PF00211">
    <property type="entry name" value="Guanylate_cyc"/>
    <property type="match status" value="1"/>
</dbReference>
<gene>
    <name evidence="3" type="ORF">E3O23_05905</name>
</gene>
<evidence type="ECO:0000313" key="4">
    <source>
        <dbReference type="Proteomes" id="UP000297866"/>
    </source>
</evidence>
<dbReference type="AlphaFoldDB" id="A0A4R8UFH8"/>
<dbReference type="EMBL" id="SOEZ01000031">
    <property type="protein sequence ID" value="TFB52831.1"/>
    <property type="molecule type" value="Genomic_DNA"/>
</dbReference>